<evidence type="ECO:0000313" key="8">
    <source>
        <dbReference type="Proteomes" id="UP000634136"/>
    </source>
</evidence>
<dbReference type="SUPFAM" id="SSF50998">
    <property type="entry name" value="Quinoprotein alcohol dehydrogenase-like"/>
    <property type="match status" value="1"/>
</dbReference>
<dbReference type="InterPro" id="IPR036736">
    <property type="entry name" value="ACP-like_sf"/>
</dbReference>
<dbReference type="Gene3D" id="3.40.50.12780">
    <property type="entry name" value="N-terminal domain of ligase-like"/>
    <property type="match status" value="1"/>
</dbReference>
<evidence type="ECO:0000259" key="5">
    <source>
        <dbReference type="Pfam" id="PF13193"/>
    </source>
</evidence>
<keyword evidence="2" id="KW-0547">Nucleotide-binding</keyword>
<dbReference type="EMBL" id="JAAIUW010000001">
    <property type="protein sequence ID" value="KAF7844704.1"/>
    <property type="molecule type" value="Genomic_DNA"/>
</dbReference>
<dbReference type="PANTHER" id="PTHR44394:SF1">
    <property type="entry name" value="BETA-ALANINE-ACTIVATING ENZYME"/>
    <property type="match status" value="1"/>
</dbReference>
<evidence type="ECO:0000313" key="7">
    <source>
        <dbReference type="EMBL" id="KAF7844704.1"/>
    </source>
</evidence>
<dbReference type="Gene3D" id="3.30.300.30">
    <property type="match status" value="1"/>
</dbReference>
<keyword evidence="3" id="KW-0067">ATP-binding</keyword>
<evidence type="ECO:0000256" key="3">
    <source>
        <dbReference type="ARBA" id="ARBA00022840"/>
    </source>
</evidence>
<dbReference type="Pfam" id="PF13193">
    <property type="entry name" value="AMP-binding_C"/>
    <property type="match status" value="1"/>
</dbReference>
<dbReference type="PROSITE" id="PS00012">
    <property type="entry name" value="PHOSPHOPANTETHEINE"/>
    <property type="match status" value="1"/>
</dbReference>
<dbReference type="CDD" id="cd05930">
    <property type="entry name" value="A_NRPS"/>
    <property type="match status" value="1"/>
</dbReference>
<dbReference type="AlphaFoldDB" id="A0A834XG80"/>
<dbReference type="OrthoDB" id="408177at2759"/>
<proteinExistence type="predicted"/>
<dbReference type="InterPro" id="IPR042099">
    <property type="entry name" value="ANL_N_sf"/>
</dbReference>
<dbReference type="FunFam" id="3.30.300.30:FF:000012">
    <property type="entry name" value="D-alanine--D-alanyl carrier protein ligase"/>
    <property type="match status" value="1"/>
</dbReference>
<dbReference type="Gene3D" id="1.10.1200.10">
    <property type="entry name" value="ACP-like"/>
    <property type="match status" value="1"/>
</dbReference>
<dbReference type="PROSITE" id="PS00455">
    <property type="entry name" value="AMP_BINDING"/>
    <property type="match status" value="1"/>
</dbReference>
<dbReference type="Gene3D" id="2.130.10.10">
    <property type="entry name" value="YVTN repeat-like/Quinoprotein amine dehydrogenase"/>
    <property type="match status" value="2"/>
</dbReference>
<gene>
    <name evidence="7" type="ORF">G2W53_001609</name>
</gene>
<dbReference type="Proteomes" id="UP000634136">
    <property type="component" value="Unassembled WGS sequence"/>
</dbReference>
<protein>
    <submittedName>
        <fullName evidence="7">Putative acyl-activating enzyme 19 isoform X1</fullName>
    </submittedName>
</protein>
<keyword evidence="8" id="KW-1185">Reference proteome</keyword>
<dbReference type="PANTHER" id="PTHR44394">
    <property type="entry name" value="BETA-ALANINE-ACTIVATING ENZYME"/>
    <property type="match status" value="1"/>
</dbReference>
<name>A0A834XG80_9FABA</name>
<feature type="domain" description="Pyrrolo-quinoline quinone repeat" evidence="6">
    <location>
        <begin position="893"/>
        <end position="1208"/>
    </location>
</feature>
<dbReference type="SMART" id="SM00564">
    <property type="entry name" value="PQQ"/>
    <property type="match status" value="3"/>
</dbReference>
<feature type="domain" description="AMP-binding enzyme C-terminal" evidence="5">
    <location>
        <begin position="553"/>
        <end position="631"/>
    </location>
</feature>
<dbReference type="FunFam" id="2.130.10.10:FF:000883">
    <property type="entry name" value="Putative acyl-activating enzyme 19"/>
    <property type="match status" value="1"/>
</dbReference>
<dbReference type="GO" id="GO:0005524">
    <property type="term" value="F:ATP binding"/>
    <property type="evidence" value="ECO:0007669"/>
    <property type="project" value="UniProtKB-KW"/>
</dbReference>
<evidence type="ECO:0000259" key="4">
    <source>
        <dbReference type="Pfam" id="PF00501"/>
    </source>
</evidence>
<dbReference type="InterPro" id="IPR011047">
    <property type="entry name" value="Quinoprotein_ADH-like_sf"/>
</dbReference>
<dbReference type="Pfam" id="PF00501">
    <property type="entry name" value="AMP-binding"/>
    <property type="match status" value="1"/>
</dbReference>
<dbReference type="Pfam" id="PF13570">
    <property type="entry name" value="Beta-prop_ACSF4"/>
    <property type="match status" value="1"/>
</dbReference>
<dbReference type="InterPro" id="IPR020845">
    <property type="entry name" value="AMP-binding_CS"/>
</dbReference>
<sequence length="1212" mass="135310">MNEKSKRRETKTCCISHEFFRVASANPNKIAVIHASGVAQFSRELREKSTSSNFHRDIIELLDKRAESISPPVYAGDSCYTYSDLLKAVHSLSSRLRSILLGADDPYLIRPKAQGSTDVNRKEGSTVQTLNSSKILMPSGETKADPNKEYRPKIVGIYMPPSVEYIVAVLSVLRCGEAFLPLDPFWPKGRILSIISSSKADLIIKSRSSFGNSNSDWLDESYWLVDSSCCPLLNFSMEENLQECPTDLAWPCEIEKQRSFCYLMYTSGSTGKPKGVCGTEEGLSNRFFWMQGIYPLDGPDLLLFKSSISFVDHLQEFLSAILTASVLVIPPFCELKDNVYSLIDFLQRATHSEKFKAYFINRLTAVPSLMRTILPVLQAHVDMRVRSSLKLLVLSGENFPLTLWEMLSTLLPKTSILNLYGSTEVSGDCTYFDCKRMPMILKTEILTSVPIGLPISNCDVLLLGENDASNEGELYVGGSCISRGYYTLSNLMSDQFVKLPRSYGCGGRVDTCQSQLYFRTGDLAKKLPSGDFVFLGRKDRMIKVNGQRVALEEIENLLREHPDINDAAVICQNNEGELLHLEAFIILKDMERLGELLTPSIRSWMINNLPSVMVPNRFIFTESFPMTSSGKVNYELLAGSTLFTKHAQDKVGNLGCSNLLQLVKKELKIRVEFSDAYFTDNARNLYTRSSSPYKNEEIALLLHEQEFCDALMVEEVSNDEDFFQMGGNSLAAAHVAHNLGIDMRFLYYFPSPFKLCIALIQKRGSCPMHNNLDSCSKLNVDRQSNSFSSYLSENANLLEPRQISKYDGSSSSPLKRLRRDLTTDITSGGDKYIPWCSSLMSLSCSFSRCNKVLCKGKLGEIDTHQTTWSEKIPRSRRGHMKDYWKIYTESCVDASPMLWEIKLEGRIECSAAIVSDFSQVVVGCYRGKIYFLDFSNGNICWSFQTSGEVKSQPVVDRSRQLIWCGSHDHNLYALDYKNHCCVYKLPCGGSIYGSPAIDEVCSALYVASTSGRLTALSIGDFPFNILWFHELEVPVFGSLGVTQNGIVICCLVDGHVLALKPDGSILWKRTTNGPIFAGACISSALPSQVLVCSRNGSVYSIELEHGDQVWEYNVGDPITASAYVDEHLKLESDTSHYSDRLVCICSSSGGIYVLRVNLNVSEDANQRRASVEEFGRLNLPGDIFSSPVMIGGRIFVGCRDDCLHCIALEIAS</sequence>
<dbReference type="InterPro" id="IPR045851">
    <property type="entry name" value="AMP-bd_C_sf"/>
</dbReference>
<dbReference type="SUPFAM" id="SSF56801">
    <property type="entry name" value="Acetyl-CoA synthetase-like"/>
    <property type="match status" value="1"/>
</dbReference>
<keyword evidence="1" id="KW-0963">Cytoplasm</keyword>
<evidence type="ECO:0000256" key="2">
    <source>
        <dbReference type="ARBA" id="ARBA00022741"/>
    </source>
</evidence>
<comment type="caution">
    <text evidence="7">The sequence shown here is derived from an EMBL/GenBank/DDBJ whole genome shotgun (WGS) entry which is preliminary data.</text>
</comment>
<evidence type="ECO:0000259" key="6">
    <source>
        <dbReference type="Pfam" id="PF13570"/>
    </source>
</evidence>
<feature type="domain" description="AMP-dependent synthetase/ligase" evidence="4">
    <location>
        <begin position="154"/>
        <end position="486"/>
    </location>
</feature>
<organism evidence="7 8">
    <name type="scientific">Senna tora</name>
    <dbReference type="NCBI Taxonomy" id="362788"/>
    <lineage>
        <taxon>Eukaryota</taxon>
        <taxon>Viridiplantae</taxon>
        <taxon>Streptophyta</taxon>
        <taxon>Embryophyta</taxon>
        <taxon>Tracheophyta</taxon>
        <taxon>Spermatophyta</taxon>
        <taxon>Magnoliopsida</taxon>
        <taxon>eudicotyledons</taxon>
        <taxon>Gunneridae</taxon>
        <taxon>Pentapetalae</taxon>
        <taxon>rosids</taxon>
        <taxon>fabids</taxon>
        <taxon>Fabales</taxon>
        <taxon>Fabaceae</taxon>
        <taxon>Caesalpinioideae</taxon>
        <taxon>Cassia clade</taxon>
        <taxon>Senna</taxon>
    </lineage>
</organism>
<evidence type="ECO:0000256" key="1">
    <source>
        <dbReference type="ARBA" id="ARBA00022490"/>
    </source>
</evidence>
<dbReference type="InterPro" id="IPR000873">
    <property type="entry name" value="AMP-dep_synth/lig_dom"/>
</dbReference>
<dbReference type="InterPro" id="IPR018391">
    <property type="entry name" value="PQQ_b-propeller_rpt"/>
</dbReference>
<dbReference type="InterPro" id="IPR006162">
    <property type="entry name" value="Ppantetheine_attach_site"/>
</dbReference>
<dbReference type="InterPro" id="IPR002372">
    <property type="entry name" value="PQQ_rpt_dom"/>
</dbReference>
<dbReference type="GO" id="GO:0043041">
    <property type="term" value="P:amino acid activation for nonribosomal peptide biosynthetic process"/>
    <property type="evidence" value="ECO:0007669"/>
    <property type="project" value="TreeGrafter"/>
</dbReference>
<dbReference type="InterPro" id="IPR025110">
    <property type="entry name" value="AMP-bd_C"/>
</dbReference>
<dbReference type="InterPro" id="IPR015943">
    <property type="entry name" value="WD40/YVTN_repeat-like_dom_sf"/>
</dbReference>
<dbReference type="InterPro" id="IPR052091">
    <property type="entry name" value="Beta-ala_Activ/Resist"/>
</dbReference>
<reference evidence="7" key="1">
    <citation type="submission" date="2020-09" db="EMBL/GenBank/DDBJ databases">
        <title>Genome-Enabled Discovery of Anthraquinone Biosynthesis in Senna tora.</title>
        <authorList>
            <person name="Kang S.-H."/>
            <person name="Pandey R.P."/>
            <person name="Lee C.-M."/>
            <person name="Sim J.-S."/>
            <person name="Jeong J.-T."/>
            <person name="Choi B.-S."/>
            <person name="Jung M."/>
            <person name="Ginzburg D."/>
            <person name="Zhao K."/>
            <person name="Won S.Y."/>
            <person name="Oh T.-J."/>
            <person name="Yu Y."/>
            <person name="Kim N.-H."/>
            <person name="Lee O.R."/>
            <person name="Lee T.-H."/>
            <person name="Bashyal P."/>
            <person name="Kim T.-S."/>
            <person name="Lee W.-H."/>
            <person name="Kawkins C."/>
            <person name="Kim C.-K."/>
            <person name="Kim J.S."/>
            <person name="Ahn B.O."/>
            <person name="Rhee S.Y."/>
            <person name="Sohng J.K."/>
        </authorList>
    </citation>
    <scope>NUCLEOTIDE SEQUENCE</scope>
    <source>
        <tissue evidence="7">Leaf</tissue>
    </source>
</reference>
<accession>A0A834XG80</accession>